<evidence type="ECO:0000259" key="1">
    <source>
        <dbReference type="Pfam" id="PF00557"/>
    </source>
</evidence>
<dbReference type="Gene3D" id="3.90.230.10">
    <property type="entry name" value="Creatinase/methionine aminopeptidase superfamily"/>
    <property type="match status" value="1"/>
</dbReference>
<gene>
    <name evidence="3" type="ORF">RM425_14145</name>
</gene>
<name>A0ABU2KA25_9ACTN</name>
<comment type="caution">
    <text evidence="3">The sequence shown here is derived from an EMBL/GenBank/DDBJ whole genome shotgun (WGS) entry which is preliminary data.</text>
</comment>
<dbReference type="RefSeq" id="WP_311345859.1">
    <property type="nucleotide sequence ID" value="NZ_JAVREI010000010.1"/>
</dbReference>
<dbReference type="InterPro" id="IPR000587">
    <property type="entry name" value="Creatinase_N"/>
</dbReference>
<dbReference type="InterPro" id="IPR050659">
    <property type="entry name" value="Peptidase_M24B"/>
</dbReference>
<dbReference type="Proteomes" id="UP001183222">
    <property type="component" value="Unassembled WGS sequence"/>
</dbReference>
<evidence type="ECO:0000313" key="4">
    <source>
        <dbReference type="Proteomes" id="UP001183222"/>
    </source>
</evidence>
<dbReference type="Gene3D" id="3.40.350.10">
    <property type="entry name" value="Creatinase/prolidase N-terminal domain"/>
    <property type="match status" value="1"/>
</dbReference>
<dbReference type="SUPFAM" id="SSF53092">
    <property type="entry name" value="Creatinase/prolidase N-terminal domain"/>
    <property type="match status" value="1"/>
</dbReference>
<evidence type="ECO:0000259" key="2">
    <source>
        <dbReference type="Pfam" id="PF01321"/>
    </source>
</evidence>
<protein>
    <submittedName>
        <fullName evidence="3">Xaa-Pro peptidase family protein</fullName>
    </submittedName>
</protein>
<dbReference type="SUPFAM" id="SSF55920">
    <property type="entry name" value="Creatinase/aminopeptidase"/>
    <property type="match status" value="1"/>
</dbReference>
<dbReference type="PANTHER" id="PTHR46112">
    <property type="entry name" value="AMINOPEPTIDASE"/>
    <property type="match status" value="1"/>
</dbReference>
<evidence type="ECO:0000313" key="3">
    <source>
        <dbReference type="EMBL" id="MDT0277046.1"/>
    </source>
</evidence>
<sequence>MGTASVPPKTGPLVTPERVRAARSLAAEAGTDLLVLTPGSDLRYLTGYDAHAMERLTALAVPSAGEPFLVVPRLEAPMVDVSPAGALGLEMLAWDETDDPFALLAGAATARLGAAPTRVAVGARTWAEHALGVQRALPGSTLELAGPVLDRLRMVKSAAEIEELALAGAAIDRVHARMAEFLTVGRTEAAIGADIAAAILEEGHVGVDFTIVGSGPNGASPHHELSDRVVQAGDVVVIDIGGETATGYRSDCTRTYVVGGDAEPDVAEWYAVLHAAQQASVAAVRPGVTAAQVDAAARDVIAGAGWGEHFIHRTGHGIGLDSHEAPYIVAGNDLPLVPGMAFSVEPGIYLPGRCGARIEDIVVCTEDGVRSLNGGPRELVELPG</sequence>
<feature type="domain" description="Peptidase M24" evidence="1">
    <location>
        <begin position="164"/>
        <end position="366"/>
    </location>
</feature>
<dbReference type="PANTHER" id="PTHR46112:SF3">
    <property type="entry name" value="AMINOPEPTIDASE YPDF"/>
    <property type="match status" value="1"/>
</dbReference>
<organism evidence="3 4">
    <name type="scientific">Blastococcus goldschmidtiae</name>
    <dbReference type="NCBI Taxonomy" id="3075546"/>
    <lineage>
        <taxon>Bacteria</taxon>
        <taxon>Bacillati</taxon>
        <taxon>Actinomycetota</taxon>
        <taxon>Actinomycetes</taxon>
        <taxon>Geodermatophilales</taxon>
        <taxon>Geodermatophilaceae</taxon>
        <taxon>Blastococcus</taxon>
    </lineage>
</organism>
<reference evidence="4" key="1">
    <citation type="submission" date="2023-07" db="EMBL/GenBank/DDBJ databases">
        <title>30 novel species of actinomycetes from the DSMZ collection.</title>
        <authorList>
            <person name="Nouioui I."/>
        </authorList>
    </citation>
    <scope>NUCLEOTIDE SEQUENCE [LARGE SCALE GENOMIC DNA]</scope>
    <source>
        <strain evidence="4">DSM 46792</strain>
    </source>
</reference>
<dbReference type="InterPro" id="IPR036005">
    <property type="entry name" value="Creatinase/aminopeptidase-like"/>
</dbReference>
<feature type="domain" description="Creatinase N-terminal" evidence="2">
    <location>
        <begin position="18"/>
        <end position="155"/>
    </location>
</feature>
<dbReference type="Pfam" id="PF01321">
    <property type="entry name" value="Creatinase_N"/>
    <property type="match status" value="1"/>
</dbReference>
<dbReference type="EMBL" id="JAVREI010000010">
    <property type="protein sequence ID" value="MDT0277046.1"/>
    <property type="molecule type" value="Genomic_DNA"/>
</dbReference>
<dbReference type="Pfam" id="PF00557">
    <property type="entry name" value="Peptidase_M24"/>
    <property type="match status" value="1"/>
</dbReference>
<keyword evidence="4" id="KW-1185">Reference proteome</keyword>
<dbReference type="InterPro" id="IPR029149">
    <property type="entry name" value="Creatin/AminoP/Spt16_N"/>
</dbReference>
<proteinExistence type="predicted"/>
<accession>A0ABU2KA25</accession>
<dbReference type="InterPro" id="IPR000994">
    <property type="entry name" value="Pept_M24"/>
</dbReference>